<reference evidence="1" key="1">
    <citation type="submission" date="2013-07" db="EMBL/GenBank/DDBJ databases">
        <title>The genome of Eucalyptus grandis.</title>
        <authorList>
            <person name="Schmutz J."/>
            <person name="Hayes R."/>
            <person name="Myburg A."/>
            <person name="Tuskan G."/>
            <person name="Grattapaglia D."/>
            <person name="Rokhsar D.S."/>
        </authorList>
    </citation>
    <scope>NUCLEOTIDE SEQUENCE</scope>
    <source>
        <tissue evidence="1">Leaf extractions</tissue>
    </source>
</reference>
<dbReference type="InterPro" id="IPR009511">
    <property type="entry name" value="MAD1/Cdc20-bound-Mad2-bd"/>
</dbReference>
<dbReference type="STRING" id="71139.A0A059AY09"/>
<dbReference type="InterPro" id="IPR053729">
    <property type="entry name" value="MAD2L1BP_domain_sf"/>
</dbReference>
<dbReference type="PANTHER" id="PTHR15681">
    <property type="entry name" value="MAD2L1-BINDING PROTEIN"/>
    <property type="match status" value="1"/>
</dbReference>
<dbReference type="InParanoid" id="A0A059AY09"/>
<dbReference type="OMA" id="VLFMHQQ"/>
<dbReference type="EMBL" id="KK198760">
    <property type="protein sequence ID" value="KCW58857.1"/>
    <property type="molecule type" value="Genomic_DNA"/>
</dbReference>
<dbReference type="GO" id="GO:0005634">
    <property type="term" value="C:nucleus"/>
    <property type="evidence" value="ECO:0000318"/>
    <property type="project" value="GO_Central"/>
</dbReference>
<dbReference type="Gene3D" id="3.30.900.20">
    <property type="match status" value="1"/>
</dbReference>
<protein>
    <submittedName>
        <fullName evidence="1">Uncharacterized protein</fullName>
    </submittedName>
</protein>
<dbReference type="AlphaFoldDB" id="A0A059AY09"/>
<proteinExistence type="predicted"/>
<organism evidence="1">
    <name type="scientific">Eucalyptus grandis</name>
    <name type="common">Flooded gum</name>
    <dbReference type="NCBI Taxonomy" id="71139"/>
    <lineage>
        <taxon>Eukaryota</taxon>
        <taxon>Viridiplantae</taxon>
        <taxon>Streptophyta</taxon>
        <taxon>Embryophyta</taxon>
        <taxon>Tracheophyta</taxon>
        <taxon>Spermatophyta</taxon>
        <taxon>Magnoliopsida</taxon>
        <taxon>eudicotyledons</taxon>
        <taxon>Gunneridae</taxon>
        <taxon>Pentapetalae</taxon>
        <taxon>rosids</taxon>
        <taxon>malvids</taxon>
        <taxon>Myrtales</taxon>
        <taxon>Myrtaceae</taxon>
        <taxon>Myrtoideae</taxon>
        <taxon>Eucalypteae</taxon>
        <taxon>Eucalyptus</taxon>
    </lineage>
</organism>
<dbReference type="eggNOG" id="ENOG502QQ77">
    <property type="taxonomic scope" value="Eukaryota"/>
</dbReference>
<dbReference type="PANTHER" id="PTHR15681:SF1">
    <property type="entry name" value="MAD2L1-BINDING PROTEIN"/>
    <property type="match status" value="1"/>
</dbReference>
<name>A0A059AY09_EUCGR</name>
<dbReference type="KEGG" id="egr:104457005"/>
<dbReference type="OrthoDB" id="768308at2759"/>
<accession>A0A059AY09</accession>
<dbReference type="Gramene" id="KCW58857">
    <property type="protein sequence ID" value="KCW58857"/>
    <property type="gene ID" value="EUGRSUZ_H01486"/>
</dbReference>
<evidence type="ECO:0000313" key="1">
    <source>
        <dbReference type="EMBL" id="KCW58857.1"/>
    </source>
</evidence>
<sequence>MEDATEIETTADSIDGPLIFHLVADLLGFVLYMHQQIPSILQDMSLEFDSMRSEYAEMEAELARSGMRASFRRKHSGRMRELKRGFRSSEKLMSAISSLQDALRLVISESPHVREILLILGGSPLRPRYVYRLCFSHGKMVSRDASDFTKNRAAEVLSRKAIRALVSGGAGSGGYPGPTKLFLLVKAPTSFNQPSYFLPKRDFRYNKKIVPFCLRIKCKSQQQERTEINEDPQTGMSVSLKDCRSDDLIWFQCRHVIKGLASTVPSAEE</sequence>
<dbReference type="GO" id="GO:0007096">
    <property type="term" value="P:regulation of exit from mitosis"/>
    <property type="evidence" value="ECO:0007669"/>
    <property type="project" value="InterPro"/>
</dbReference>
<gene>
    <name evidence="1" type="ORF">EUGRSUZ_H01486</name>
</gene>